<dbReference type="EnsemblPlants" id="TuG1812G0400001937.01.T04">
    <property type="protein sequence ID" value="TuG1812G0400001937.01.T04"/>
    <property type="gene ID" value="TuG1812G0400001937.01"/>
</dbReference>
<keyword evidence="2" id="KW-1185">Reference proteome</keyword>
<dbReference type="AlphaFoldDB" id="A0A8R7Q326"/>
<dbReference type="Proteomes" id="UP000015106">
    <property type="component" value="Chromosome 4"/>
</dbReference>
<reference evidence="1" key="3">
    <citation type="submission" date="2022-06" db="UniProtKB">
        <authorList>
            <consortium name="EnsemblPlants"/>
        </authorList>
    </citation>
    <scope>IDENTIFICATION</scope>
</reference>
<dbReference type="Gramene" id="TuG1812G0400001937.01.T04">
    <property type="protein sequence ID" value="TuG1812G0400001937.01.T04"/>
    <property type="gene ID" value="TuG1812G0400001937.01"/>
</dbReference>
<name>A0A8R7Q326_TRIUA</name>
<reference evidence="1" key="2">
    <citation type="submission" date="2018-03" db="EMBL/GenBank/DDBJ databases">
        <title>The Triticum urartu genome reveals the dynamic nature of wheat genome evolution.</title>
        <authorList>
            <person name="Ling H."/>
            <person name="Ma B."/>
            <person name="Shi X."/>
            <person name="Liu H."/>
            <person name="Dong L."/>
            <person name="Sun H."/>
            <person name="Cao Y."/>
            <person name="Gao Q."/>
            <person name="Zheng S."/>
            <person name="Li Y."/>
            <person name="Yu Y."/>
            <person name="Du H."/>
            <person name="Qi M."/>
            <person name="Li Y."/>
            <person name="Yu H."/>
            <person name="Cui Y."/>
            <person name="Wang N."/>
            <person name="Chen C."/>
            <person name="Wu H."/>
            <person name="Zhao Y."/>
            <person name="Zhang J."/>
            <person name="Li Y."/>
            <person name="Zhou W."/>
            <person name="Zhang B."/>
            <person name="Hu W."/>
            <person name="Eijk M."/>
            <person name="Tang J."/>
            <person name="Witsenboer H."/>
            <person name="Zhao S."/>
            <person name="Li Z."/>
            <person name="Zhang A."/>
            <person name="Wang D."/>
            <person name="Liang C."/>
        </authorList>
    </citation>
    <scope>NUCLEOTIDE SEQUENCE [LARGE SCALE GENOMIC DNA]</scope>
    <source>
        <strain evidence="1">cv. G1812</strain>
    </source>
</reference>
<evidence type="ECO:0000313" key="2">
    <source>
        <dbReference type="Proteomes" id="UP000015106"/>
    </source>
</evidence>
<organism evidence="1 2">
    <name type="scientific">Triticum urartu</name>
    <name type="common">Red wild einkorn</name>
    <name type="synonym">Crithodium urartu</name>
    <dbReference type="NCBI Taxonomy" id="4572"/>
    <lineage>
        <taxon>Eukaryota</taxon>
        <taxon>Viridiplantae</taxon>
        <taxon>Streptophyta</taxon>
        <taxon>Embryophyta</taxon>
        <taxon>Tracheophyta</taxon>
        <taxon>Spermatophyta</taxon>
        <taxon>Magnoliopsida</taxon>
        <taxon>Liliopsida</taxon>
        <taxon>Poales</taxon>
        <taxon>Poaceae</taxon>
        <taxon>BOP clade</taxon>
        <taxon>Pooideae</taxon>
        <taxon>Triticodae</taxon>
        <taxon>Triticeae</taxon>
        <taxon>Triticinae</taxon>
        <taxon>Triticum</taxon>
    </lineage>
</organism>
<protein>
    <submittedName>
        <fullName evidence="1">Uncharacterized protein</fullName>
    </submittedName>
</protein>
<proteinExistence type="predicted"/>
<accession>A0A8R7Q326</accession>
<reference evidence="2" key="1">
    <citation type="journal article" date="2013" name="Nature">
        <title>Draft genome of the wheat A-genome progenitor Triticum urartu.</title>
        <authorList>
            <person name="Ling H.Q."/>
            <person name="Zhao S."/>
            <person name="Liu D."/>
            <person name="Wang J."/>
            <person name="Sun H."/>
            <person name="Zhang C."/>
            <person name="Fan H."/>
            <person name="Li D."/>
            <person name="Dong L."/>
            <person name="Tao Y."/>
            <person name="Gao C."/>
            <person name="Wu H."/>
            <person name="Li Y."/>
            <person name="Cui Y."/>
            <person name="Guo X."/>
            <person name="Zheng S."/>
            <person name="Wang B."/>
            <person name="Yu K."/>
            <person name="Liang Q."/>
            <person name="Yang W."/>
            <person name="Lou X."/>
            <person name="Chen J."/>
            <person name="Feng M."/>
            <person name="Jian J."/>
            <person name="Zhang X."/>
            <person name="Luo G."/>
            <person name="Jiang Y."/>
            <person name="Liu J."/>
            <person name="Wang Z."/>
            <person name="Sha Y."/>
            <person name="Zhang B."/>
            <person name="Wu H."/>
            <person name="Tang D."/>
            <person name="Shen Q."/>
            <person name="Xue P."/>
            <person name="Zou S."/>
            <person name="Wang X."/>
            <person name="Liu X."/>
            <person name="Wang F."/>
            <person name="Yang Y."/>
            <person name="An X."/>
            <person name="Dong Z."/>
            <person name="Zhang K."/>
            <person name="Zhang X."/>
            <person name="Luo M.C."/>
            <person name="Dvorak J."/>
            <person name="Tong Y."/>
            <person name="Wang J."/>
            <person name="Yang H."/>
            <person name="Li Z."/>
            <person name="Wang D."/>
            <person name="Zhang A."/>
            <person name="Wang J."/>
        </authorList>
    </citation>
    <scope>NUCLEOTIDE SEQUENCE</scope>
    <source>
        <strain evidence="2">cv. G1812</strain>
    </source>
</reference>
<sequence length="81" mass="9166">MSIVSSDENGLPDIARLLKLSKLCVVIHGRNSYLNYLFRQIEKLHTCLRQCAIEQPSGGDERTTKSKGNTLKFAIHSFFII</sequence>
<evidence type="ECO:0000313" key="1">
    <source>
        <dbReference type="EnsemblPlants" id="TuG1812G0400001937.01.T04"/>
    </source>
</evidence>